<organism evidence="2 3">
    <name type="scientific">Algoriphagus pacificus</name>
    <dbReference type="NCBI Taxonomy" id="2811234"/>
    <lineage>
        <taxon>Bacteria</taxon>
        <taxon>Pseudomonadati</taxon>
        <taxon>Bacteroidota</taxon>
        <taxon>Cytophagia</taxon>
        <taxon>Cytophagales</taxon>
        <taxon>Cyclobacteriaceae</taxon>
        <taxon>Algoriphagus</taxon>
    </lineage>
</organism>
<comment type="caution">
    <text evidence="2">The sequence shown here is derived from an EMBL/GenBank/DDBJ whole genome shotgun (WGS) entry which is preliminary data.</text>
</comment>
<feature type="transmembrane region" description="Helical" evidence="1">
    <location>
        <begin position="6"/>
        <end position="23"/>
    </location>
</feature>
<sequence>MEEITISLIASAIIGLFCVPFLLNSMNQKKKSKSLINTLKTKTQTGGLTNGQFETWRSNYCLGLDKERKKVLFLEKENGQDFIQTIDLAQVKICKALLGYRSFKGEKSQQKIIEKVQLAFMPINDSKASQFLELYTESKQDYLVNEWEIAQKWESEINKLLN</sequence>
<keyword evidence="1" id="KW-0812">Transmembrane</keyword>
<evidence type="ECO:0000313" key="3">
    <source>
        <dbReference type="Proteomes" id="UP000664480"/>
    </source>
</evidence>
<gene>
    <name evidence="2" type="ORF">J0A69_07720</name>
</gene>
<evidence type="ECO:0000256" key="1">
    <source>
        <dbReference type="SAM" id="Phobius"/>
    </source>
</evidence>
<keyword evidence="3" id="KW-1185">Reference proteome</keyword>
<accession>A0ABS3CET4</accession>
<dbReference type="RefSeq" id="WP_206585993.1">
    <property type="nucleotide sequence ID" value="NZ_JAFKCU010000002.1"/>
</dbReference>
<reference evidence="2 3" key="1">
    <citation type="submission" date="2021-03" db="EMBL/GenBank/DDBJ databases">
        <title>novel species isolated from a fishpond in China.</title>
        <authorList>
            <person name="Lu H."/>
            <person name="Cai Z."/>
        </authorList>
    </citation>
    <scope>NUCLEOTIDE SEQUENCE [LARGE SCALE GENOMIC DNA]</scope>
    <source>
        <strain evidence="2 3">YJ13C</strain>
    </source>
</reference>
<dbReference type="Proteomes" id="UP000664480">
    <property type="component" value="Unassembled WGS sequence"/>
</dbReference>
<dbReference type="EMBL" id="JAFKCU010000002">
    <property type="protein sequence ID" value="MBN7815310.1"/>
    <property type="molecule type" value="Genomic_DNA"/>
</dbReference>
<evidence type="ECO:0000313" key="2">
    <source>
        <dbReference type="EMBL" id="MBN7815310.1"/>
    </source>
</evidence>
<proteinExistence type="predicted"/>
<evidence type="ECO:0008006" key="4">
    <source>
        <dbReference type="Google" id="ProtNLM"/>
    </source>
</evidence>
<name>A0ABS3CET4_9BACT</name>
<keyword evidence="1" id="KW-0472">Membrane</keyword>
<protein>
    <recommendedName>
        <fullName evidence="4">DUF4760 domain-containing protein</fullName>
    </recommendedName>
</protein>
<keyword evidence="1" id="KW-1133">Transmembrane helix</keyword>